<organism evidence="3 4">
    <name type="scientific">Cymbomonas tetramitiformis</name>
    <dbReference type="NCBI Taxonomy" id="36881"/>
    <lineage>
        <taxon>Eukaryota</taxon>
        <taxon>Viridiplantae</taxon>
        <taxon>Chlorophyta</taxon>
        <taxon>Pyramimonadophyceae</taxon>
        <taxon>Pyramimonadales</taxon>
        <taxon>Pyramimonadaceae</taxon>
        <taxon>Cymbomonas</taxon>
    </lineage>
</organism>
<sequence>SPAEVATGDRGHRGAVTGDRGGSYAQVTAELLEKKAERARLQQERDLQRDNRIFMRGVERDKSLKSRRLVEEKSLQLSRKREMGIVVVERENLRAQAEYTQKIIQEKAASKNIEQQQLDEKKRLYMYKKHQLKYQQLERSQERKEKEEVQAKREEAIARKIRLRELREVERIVEVKKQGKAEAAERLLEKERRASASRYAERMRQEDLEDLHHAKQELETQRAAGVQEAELRQAEHLLAVDKAPAEAAAQLRAEADELAQSAQEMASIRAEALALEKKQSREAKAAAQELSARRAESIATLEAQHEADSMNSYLTARSKAEERSELEVQKQHEQTLEKELAAKLALQELERKKEEESEREESRRRAIEELEDAREVRATQWAHDQHALAKHQVA</sequence>
<feature type="coiled-coil region" evidence="1">
    <location>
        <begin position="248"/>
        <end position="293"/>
    </location>
</feature>
<evidence type="ECO:0000313" key="3">
    <source>
        <dbReference type="EMBL" id="KAK3239439.1"/>
    </source>
</evidence>
<evidence type="ECO:0000256" key="1">
    <source>
        <dbReference type="SAM" id="Coils"/>
    </source>
</evidence>
<keyword evidence="1" id="KW-0175">Coiled coil</keyword>
<accession>A0AAE0ETA1</accession>
<name>A0AAE0ETA1_9CHLO</name>
<feature type="region of interest" description="Disordered" evidence="2">
    <location>
        <begin position="1"/>
        <end position="22"/>
    </location>
</feature>
<proteinExistence type="predicted"/>
<evidence type="ECO:0008006" key="5">
    <source>
        <dbReference type="Google" id="ProtNLM"/>
    </source>
</evidence>
<feature type="coiled-coil region" evidence="1">
    <location>
        <begin position="24"/>
        <end position="51"/>
    </location>
</feature>
<dbReference type="EMBL" id="LGRX02033914">
    <property type="protein sequence ID" value="KAK3239439.1"/>
    <property type="molecule type" value="Genomic_DNA"/>
</dbReference>
<protein>
    <recommendedName>
        <fullName evidence="5">Trichohyalin-plectin-homology domain-containing protein</fullName>
    </recommendedName>
</protein>
<dbReference type="Proteomes" id="UP001190700">
    <property type="component" value="Unassembled WGS sequence"/>
</dbReference>
<reference evidence="3 4" key="1">
    <citation type="journal article" date="2015" name="Genome Biol. Evol.">
        <title>Comparative Genomics of a Bacterivorous Green Alga Reveals Evolutionary Causalities and Consequences of Phago-Mixotrophic Mode of Nutrition.</title>
        <authorList>
            <person name="Burns J.A."/>
            <person name="Paasch A."/>
            <person name="Narechania A."/>
            <person name="Kim E."/>
        </authorList>
    </citation>
    <scope>NUCLEOTIDE SEQUENCE [LARGE SCALE GENOMIC DNA]</scope>
    <source>
        <strain evidence="3 4">PLY_AMNH</strain>
    </source>
</reference>
<gene>
    <name evidence="3" type="ORF">CYMTET_50639</name>
</gene>
<feature type="coiled-coil region" evidence="1">
    <location>
        <begin position="319"/>
        <end position="373"/>
    </location>
</feature>
<dbReference type="AlphaFoldDB" id="A0AAE0ETA1"/>
<keyword evidence="4" id="KW-1185">Reference proteome</keyword>
<evidence type="ECO:0000313" key="4">
    <source>
        <dbReference type="Proteomes" id="UP001190700"/>
    </source>
</evidence>
<comment type="caution">
    <text evidence="3">The sequence shown here is derived from an EMBL/GenBank/DDBJ whole genome shotgun (WGS) entry which is preliminary data.</text>
</comment>
<feature type="coiled-coil region" evidence="1">
    <location>
        <begin position="127"/>
        <end position="166"/>
    </location>
</feature>
<evidence type="ECO:0000256" key="2">
    <source>
        <dbReference type="SAM" id="MobiDB-lite"/>
    </source>
</evidence>
<feature type="non-terminal residue" evidence="3">
    <location>
        <position position="1"/>
    </location>
</feature>